<keyword evidence="3" id="KW-1185">Reference proteome</keyword>
<evidence type="ECO:0000256" key="2">
    <source>
        <dbReference type="SAM" id="Phobius"/>
    </source>
</evidence>
<evidence type="ECO:0000313" key="3">
    <source>
        <dbReference type="Proteomes" id="UP000504637"/>
    </source>
</evidence>
<evidence type="ECO:0000256" key="1">
    <source>
        <dbReference type="SAM" id="MobiDB-lite"/>
    </source>
</evidence>
<gene>
    <name evidence="4" type="ORF">K489DRAFT_378996</name>
</gene>
<feature type="region of interest" description="Disordered" evidence="1">
    <location>
        <begin position="1"/>
        <end position="159"/>
    </location>
</feature>
<feature type="transmembrane region" description="Helical" evidence="2">
    <location>
        <begin position="296"/>
        <end position="317"/>
    </location>
</feature>
<evidence type="ECO:0008006" key="5">
    <source>
        <dbReference type="Google" id="ProtNLM"/>
    </source>
</evidence>
<sequence length="501" mass="55518">MDEDPRDHDFDQRHDGPFDQPRPSVTVPREALQNTVGGSPTAAKTVVVPDTTSSATSGSPTKHNAGMLATPTISEPQTTSSNHTIRSSPSLSVLEKNDTPPPRKSVQLVDIHDPSGERNGSVAGAYNGRKSLQSARPRPSMSSAHRRHSRDFDVRRDGPYGRPSLNMVRRRSSIIDLADAIPAHPDTNTVDVELGSDDPIAETVAFEPEPPPLNYSLWARKRAIAIFWTLIVIDCIAMPIALYFGLWYGTSLTPNIVFSIVTAALGGVSILEYFIRLWRLVKKDSTCRVIGARRSYLDWFHWNFTAGWMIIMVELIVGTVPEHPPIRLLSMPVVTMMYVFGTELLVVDMLRYFRQPAPIRISSIPKGAQLRPAIYSIIEDVVAVDGNGGTAFREALNRRYEASHVFRAMLRRLGAYWAFGAQTTAVVLTILIFTIHPEAAYVIGWTVPFVWAGIWTLGTIWYVKRKLREEKIAWAEEIAEKSALSAAVSATGSGDVEDSTR</sequence>
<keyword evidence="2" id="KW-0472">Membrane</keyword>
<dbReference type="RefSeq" id="XP_033461602.1">
    <property type="nucleotide sequence ID" value="XM_033604540.1"/>
</dbReference>
<proteinExistence type="predicted"/>
<dbReference type="GeneID" id="54362340"/>
<evidence type="ECO:0000313" key="4">
    <source>
        <dbReference type="RefSeq" id="XP_033461602.1"/>
    </source>
</evidence>
<reference evidence="4" key="1">
    <citation type="submission" date="2020-01" db="EMBL/GenBank/DDBJ databases">
        <authorList>
            <consortium name="DOE Joint Genome Institute"/>
            <person name="Haridas S."/>
            <person name="Albert R."/>
            <person name="Binder M."/>
            <person name="Bloem J."/>
            <person name="Labutti K."/>
            <person name="Salamov A."/>
            <person name="Andreopoulos B."/>
            <person name="Baker S.E."/>
            <person name="Barry K."/>
            <person name="Bills G."/>
            <person name="Bluhm B.H."/>
            <person name="Cannon C."/>
            <person name="Castanera R."/>
            <person name="Culley D.E."/>
            <person name="Daum C."/>
            <person name="Ezra D."/>
            <person name="Gonzalez J.B."/>
            <person name="Henrissat B."/>
            <person name="Kuo A."/>
            <person name="Liang C."/>
            <person name="Lipzen A."/>
            <person name="Lutzoni F."/>
            <person name="Magnuson J."/>
            <person name="Mondo S."/>
            <person name="Nolan M."/>
            <person name="Ohm R."/>
            <person name="Pangilinan J."/>
            <person name="Park H.-J."/>
            <person name="Ramirez L."/>
            <person name="Alfaro M."/>
            <person name="Sun H."/>
            <person name="Tritt A."/>
            <person name="Yoshinaga Y."/>
            <person name="Zwiers L.-H."/>
            <person name="Turgeon B.G."/>
            <person name="Goodwin S.B."/>
            <person name="Spatafora J.W."/>
            <person name="Crous P.W."/>
            <person name="Grigoriev I.V."/>
        </authorList>
    </citation>
    <scope>NUCLEOTIDE SEQUENCE</scope>
    <source>
        <strain evidence="4">CBS 342.82</strain>
    </source>
</reference>
<protein>
    <recommendedName>
        <fullName evidence="5">Transmembrane protein</fullName>
    </recommendedName>
</protein>
<reference evidence="4" key="2">
    <citation type="submission" date="2020-04" db="EMBL/GenBank/DDBJ databases">
        <authorList>
            <consortium name="NCBI Genome Project"/>
        </authorList>
    </citation>
    <scope>NUCLEOTIDE SEQUENCE</scope>
    <source>
        <strain evidence="4">CBS 342.82</strain>
    </source>
</reference>
<feature type="transmembrane region" description="Helical" evidence="2">
    <location>
        <begin position="416"/>
        <end position="436"/>
    </location>
</feature>
<keyword evidence="2" id="KW-1133">Transmembrane helix</keyword>
<dbReference type="OrthoDB" id="4838853at2759"/>
<dbReference type="Proteomes" id="UP000504637">
    <property type="component" value="Unplaced"/>
</dbReference>
<feature type="compositionally biased region" description="Polar residues" evidence="1">
    <location>
        <begin position="50"/>
        <end position="62"/>
    </location>
</feature>
<feature type="compositionally biased region" description="Basic and acidic residues" evidence="1">
    <location>
        <begin position="150"/>
        <end position="159"/>
    </location>
</feature>
<accession>A0A6J3M939</accession>
<dbReference type="PANTHER" id="PTHR42024:SF1">
    <property type="entry name" value="AMINO ACID PERMEASE_ SLC12A DOMAIN-CONTAINING PROTEIN"/>
    <property type="match status" value="1"/>
</dbReference>
<feature type="compositionally biased region" description="Basic and acidic residues" evidence="1">
    <location>
        <begin position="1"/>
        <end position="17"/>
    </location>
</feature>
<organism evidence="4">
    <name type="scientific">Dissoconium aciculare CBS 342.82</name>
    <dbReference type="NCBI Taxonomy" id="1314786"/>
    <lineage>
        <taxon>Eukaryota</taxon>
        <taxon>Fungi</taxon>
        <taxon>Dikarya</taxon>
        <taxon>Ascomycota</taxon>
        <taxon>Pezizomycotina</taxon>
        <taxon>Dothideomycetes</taxon>
        <taxon>Dothideomycetidae</taxon>
        <taxon>Mycosphaerellales</taxon>
        <taxon>Dissoconiaceae</taxon>
        <taxon>Dissoconium</taxon>
    </lineage>
</organism>
<feature type="transmembrane region" description="Helical" evidence="2">
    <location>
        <begin position="223"/>
        <end position="244"/>
    </location>
</feature>
<name>A0A6J3M939_9PEZI</name>
<feature type="transmembrane region" description="Helical" evidence="2">
    <location>
        <begin position="256"/>
        <end position="275"/>
    </location>
</feature>
<feature type="transmembrane region" description="Helical" evidence="2">
    <location>
        <begin position="329"/>
        <end position="350"/>
    </location>
</feature>
<dbReference type="PANTHER" id="PTHR42024">
    <property type="entry name" value="AMINO ACID PERMEASE_ SLC12A DOMAIN-CONTAINING PROTEIN"/>
    <property type="match status" value="1"/>
</dbReference>
<keyword evidence="2" id="KW-0812">Transmembrane</keyword>
<dbReference type="AlphaFoldDB" id="A0A6J3M939"/>
<reference evidence="4" key="3">
    <citation type="submission" date="2025-08" db="UniProtKB">
        <authorList>
            <consortium name="RefSeq"/>
        </authorList>
    </citation>
    <scope>IDENTIFICATION</scope>
    <source>
        <strain evidence="4">CBS 342.82</strain>
    </source>
</reference>
<feature type="transmembrane region" description="Helical" evidence="2">
    <location>
        <begin position="442"/>
        <end position="463"/>
    </location>
</feature>
<feature type="compositionally biased region" description="Polar residues" evidence="1">
    <location>
        <begin position="71"/>
        <end position="91"/>
    </location>
</feature>